<dbReference type="Proteomes" id="UP000664317">
    <property type="component" value="Unassembled WGS sequence"/>
</dbReference>
<accession>A0ABS3C225</accession>
<evidence type="ECO:0000256" key="1">
    <source>
        <dbReference type="SAM" id="SignalP"/>
    </source>
</evidence>
<feature type="chain" id="PRO_5045874601" description="DUF1579 domain-containing protein" evidence="1">
    <location>
        <begin position="24"/>
        <end position="174"/>
    </location>
</feature>
<keyword evidence="3" id="KW-1185">Reference proteome</keyword>
<reference evidence="2 3" key="1">
    <citation type="submission" date="2021-03" db="EMBL/GenBank/DDBJ databases">
        <title>novel species isolated from a fishpond in China.</title>
        <authorList>
            <person name="Lu H."/>
            <person name="Cai Z."/>
        </authorList>
    </citation>
    <scope>NUCLEOTIDE SEQUENCE [LARGE SCALE GENOMIC DNA]</scope>
    <source>
        <strain evidence="2 3">H41</strain>
    </source>
</reference>
<feature type="signal peptide" evidence="1">
    <location>
        <begin position="1"/>
        <end position="23"/>
    </location>
</feature>
<keyword evidence="1" id="KW-0732">Signal</keyword>
<protein>
    <recommendedName>
        <fullName evidence="4">DUF1579 domain-containing protein</fullName>
    </recommendedName>
</protein>
<name>A0ABS3C225_9BACT</name>
<gene>
    <name evidence="2" type="ORF">J0A68_01540</name>
</gene>
<dbReference type="EMBL" id="JAFKCT010000001">
    <property type="protein sequence ID" value="MBN7809619.1"/>
    <property type="molecule type" value="Genomic_DNA"/>
</dbReference>
<evidence type="ECO:0008006" key="4">
    <source>
        <dbReference type="Google" id="ProtNLM"/>
    </source>
</evidence>
<comment type="caution">
    <text evidence="2">The sequence shown here is derived from an EMBL/GenBank/DDBJ whole genome shotgun (WGS) entry which is preliminary data.</text>
</comment>
<organism evidence="2 3">
    <name type="scientific">Algoriphagus oliviformis</name>
    <dbReference type="NCBI Taxonomy" id="2811231"/>
    <lineage>
        <taxon>Bacteria</taxon>
        <taxon>Pseudomonadati</taxon>
        <taxon>Bacteroidota</taxon>
        <taxon>Cytophagia</taxon>
        <taxon>Cytophagales</taxon>
        <taxon>Cyclobacteriaceae</taxon>
        <taxon>Algoriphagus</taxon>
    </lineage>
</organism>
<proteinExistence type="predicted"/>
<evidence type="ECO:0000313" key="2">
    <source>
        <dbReference type="EMBL" id="MBN7809619.1"/>
    </source>
</evidence>
<sequence>MKNLIQFLLVLILFAGSPVLALAQPSYDLNEAAQKKLSALSFLEGKWKGSGWMMGQDRVRSTFEQEENVQFKLSGTLMEVEGIGKSEGKVVHHALAIISVGEGEGKFDFTSFLQSGEKGTYPAELIDGKLYWYPVKEVRYLIEINAQGQWFEVGEYNAGNAWYKFFEMTLEKQN</sequence>
<dbReference type="RefSeq" id="WP_206576421.1">
    <property type="nucleotide sequence ID" value="NZ_JAFKCT010000001.1"/>
</dbReference>
<evidence type="ECO:0000313" key="3">
    <source>
        <dbReference type="Proteomes" id="UP000664317"/>
    </source>
</evidence>